<dbReference type="InterPro" id="IPR051395">
    <property type="entry name" value="Cytochrome_c_Peroxidase/MauG"/>
</dbReference>
<dbReference type="HOGENOM" id="CLU_033900_1_0_5"/>
<evidence type="ECO:0000256" key="4">
    <source>
        <dbReference type="PROSITE-ProRule" id="PRU00433"/>
    </source>
</evidence>
<protein>
    <recommendedName>
        <fullName evidence="5">Cytochrome c domain-containing protein</fullName>
    </recommendedName>
</protein>
<proteinExistence type="predicted"/>
<dbReference type="eggNOG" id="COG3488">
    <property type="taxonomic scope" value="Bacteria"/>
</dbReference>
<name>N0B8Y4_9HYPH</name>
<dbReference type="GO" id="GO:0020037">
    <property type="term" value="F:heme binding"/>
    <property type="evidence" value="ECO:0007669"/>
    <property type="project" value="InterPro"/>
</dbReference>
<keyword evidence="1 4" id="KW-0349">Heme</keyword>
<dbReference type="RefSeq" id="WP_015596533.1">
    <property type="nucleotide sequence ID" value="NC_021172.1"/>
</dbReference>
<organism evidence="6 7">
    <name type="scientific">Hyphomicrobium denitrificans 1NES1</name>
    <dbReference type="NCBI Taxonomy" id="670307"/>
    <lineage>
        <taxon>Bacteria</taxon>
        <taxon>Pseudomonadati</taxon>
        <taxon>Pseudomonadota</taxon>
        <taxon>Alphaproteobacteria</taxon>
        <taxon>Hyphomicrobiales</taxon>
        <taxon>Hyphomicrobiaceae</taxon>
        <taxon>Hyphomicrobium</taxon>
    </lineage>
</organism>
<keyword evidence="7" id="KW-1185">Reference proteome</keyword>
<gene>
    <name evidence="6" type="ORF">HYPDE_24048</name>
</gene>
<dbReference type="SUPFAM" id="SSF46626">
    <property type="entry name" value="Cytochrome c"/>
    <property type="match status" value="1"/>
</dbReference>
<reference evidence="6 7" key="1">
    <citation type="journal article" date="2013" name="Genome Announc.">
        <title>Genome sequences for three denitrifying bacterial strains isolated from a uranium- and nitrate-contaminated subsurface environment.</title>
        <authorList>
            <person name="Venkatramanan R."/>
            <person name="Prakash O."/>
            <person name="Woyke T."/>
            <person name="Chain P."/>
            <person name="Goodwin L.A."/>
            <person name="Watson D."/>
            <person name="Brooks S."/>
            <person name="Kostka J.E."/>
            <person name="Green S.J."/>
        </authorList>
    </citation>
    <scope>NUCLEOTIDE SEQUENCE [LARGE SCALE GENOMIC DNA]</scope>
    <source>
        <strain evidence="6 7">1NES1</strain>
    </source>
</reference>
<dbReference type="STRING" id="670307.HYPDE_24048"/>
<keyword evidence="2 4" id="KW-0479">Metal-binding</keyword>
<dbReference type="KEGG" id="hdt:HYPDE_24048"/>
<dbReference type="PROSITE" id="PS51007">
    <property type="entry name" value="CYTC"/>
    <property type="match status" value="2"/>
</dbReference>
<accession>N0B8Y4</accession>
<evidence type="ECO:0000256" key="3">
    <source>
        <dbReference type="ARBA" id="ARBA00023004"/>
    </source>
</evidence>
<dbReference type="GO" id="GO:0004130">
    <property type="term" value="F:cytochrome-c peroxidase activity"/>
    <property type="evidence" value="ECO:0007669"/>
    <property type="project" value="TreeGrafter"/>
</dbReference>
<evidence type="ECO:0000256" key="1">
    <source>
        <dbReference type="ARBA" id="ARBA00022617"/>
    </source>
</evidence>
<dbReference type="GO" id="GO:0009055">
    <property type="term" value="F:electron transfer activity"/>
    <property type="evidence" value="ECO:0007669"/>
    <property type="project" value="InterPro"/>
</dbReference>
<dbReference type="GO" id="GO:0046872">
    <property type="term" value="F:metal ion binding"/>
    <property type="evidence" value="ECO:0007669"/>
    <property type="project" value="UniProtKB-KW"/>
</dbReference>
<dbReference type="EMBL" id="CP005587">
    <property type="protein sequence ID" value="AGK56495.1"/>
    <property type="molecule type" value="Genomic_DNA"/>
</dbReference>
<dbReference type="InterPro" id="IPR036909">
    <property type="entry name" value="Cyt_c-like_dom_sf"/>
</dbReference>
<evidence type="ECO:0000256" key="2">
    <source>
        <dbReference type="ARBA" id="ARBA00022723"/>
    </source>
</evidence>
<feature type="domain" description="Cytochrome c" evidence="5">
    <location>
        <begin position="272"/>
        <end position="393"/>
    </location>
</feature>
<evidence type="ECO:0000259" key="5">
    <source>
        <dbReference type="PROSITE" id="PS51007"/>
    </source>
</evidence>
<dbReference type="Proteomes" id="UP000005952">
    <property type="component" value="Chromosome"/>
</dbReference>
<sequence length="393" mass="41784">MTSGLRLWLRVALLIFVIFMPRVADADPLDAAMGKALFDRTWVPAPASTDASDGLGPLFVSRSCTGCHGRGEGSHVVTREDGSPDIAGAVVRFGRADGSTDPFYGLELQTNAVPGLMPEGSAQYLPKLELNLNDRALANDVKAGVRLAPSLFGRAAFDSVPDAEILKRFDPDDRDGDGVRGRANKTAGGIGRYGWKAAQVTLEEQVAHAFAFDIGLSSPKQPRPYGDCTILQTACLAAPNGESPLFKGRELSGDILRVVAVYLGTLRARHETTDPEAAALFAATGCATCHVPSLATRDGGSIPAFTDLLLHDMGSALDDGVGEPGVKPEEWRTAPLIDGHVREKERRFLHDGSAASVSEAVAKHGGEGARSRDLFEALKPEDKQRLVDYVSGL</sequence>
<dbReference type="OrthoDB" id="9805202at2"/>
<keyword evidence="3 4" id="KW-0408">Iron</keyword>
<dbReference type="InterPro" id="IPR010538">
    <property type="entry name" value="DHOR"/>
</dbReference>
<dbReference type="PANTHER" id="PTHR30600">
    <property type="entry name" value="CYTOCHROME C PEROXIDASE-RELATED"/>
    <property type="match status" value="1"/>
</dbReference>
<feature type="domain" description="Cytochrome c" evidence="5">
    <location>
        <begin position="29"/>
        <end position="152"/>
    </location>
</feature>
<dbReference type="PANTHER" id="PTHR30600:SF4">
    <property type="entry name" value="CYTOCHROME C DOMAIN-CONTAINING PROTEIN"/>
    <property type="match status" value="1"/>
</dbReference>
<dbReference type="AlphaFoldDB" id="N0B8Y4"/>
<evidence type="ECO:0000313" key="7">
    <source>
        <dbReference type="Proteomes" id="UP000005952"/>
    </source>
</evidence>
<dbReference type="Pfam" id="PF06537">
    <property type="entry name" value="DHOR"/>
    <property type="match status" value="1"/>
</dbReference>
<evidence type="ECO:0000313" key="6">
    <source>
        <dbReference type="EMBL" id="AGK56495.1"/>
    </source>
</evidence>
<dbReference type="InterPro" id="IPR009056">
    <property type="entry name" value="Cyt_c-like_dom"/>
</dbReference>
<dbReference type="Gene3D" id="1.10.760.10">
    <property type="entry name" value="Cytochrome c-like domain"/>
    <property type="match status" value="1"/>
</dbReference>